<dbReference type="EMBL" id="BK015649">
    <property type="protein sequence ID" value="DAE18023.1"/>
    <property type="molecule type" value="Genomic_DNA"/>
</dbReference>
<organism evidence="1">
    <name type="scientific">Siphoviridae sp. ctr8v12</name>
    <dbReference type="NCBI Taxonomy" id="2825685"/>
    <lineage>
        <taxon>Viruses</taxon>
        <taxon>Duplodnaviria</taxon>
        <taxon>Heunggongvirae</taxon>
        <taxon>Uroviricota</taxon>
        <taxon>Caudoviricetes</taxon>
    </lineage>
</organism>
<protein>
    <submittedName>
        <fullName evidence="1">Uncharacterized protein</fullName>
    </submittedName>
</protein>
<accession>A0A8S5QFI9</accession>
<reference evidence="1" key="1">
    <citation type="journal article" date="2021" name="Proc. Natl. Acad. Sci. U.S.A.">
        <title>A Catalog of Tens of Thousands of Viruses from Human Metagenomes Reveals Hidden Associations with Chronic Diseases.</title>
        <authorList>
            <person name="Tisza M.J."/>
            <person name="Buck C.B."/>
        </authorList>
    </citation>
    <scope>NUCLEOTIDE SEQUENCE</scope>
    <source>
        <strain evidence="1">Ctr8v12</strain>
    </source>
</reference>
<evidence type="ECO:0000313" key="1">
    <source>
        <dbReference type="EMBL" id="DAE18023.1"/>
    </source>
</evidence>
<name>A0A8S5QFI9_9CAUD</name>
<sequence>MLNEAPHILMVRTVIPPDNDEYGRPIPGTGGESWDELTECFCHDNSQQQEVSVNGKLWVYSYHVVYEGKKLALDTKVRCWDKETQEVIGEGKVIKNAECYSEELKGRCDIWLG</sequence>
<proteinExistence type="predicted"/>